<organism evidence="1 2">
    <name type="scientific">Rhodoferax antarcticus ANT.BR</name>
    <dbReference type="NCBI Taxonomy" id="1111071"/>
    <lineage>
        <taxon>Bacteria</taxon>
        <taxon>Pseudomonadati</taxon>
        <taxon>Pseudomonadota</taxon>
        <taxon>Betaproteobacteria</taxon>
        <taxon>Burkholderiales</taxon>
        <taxon>Comamonadaceae</taxon>
        <taxon>Rhodoferax</taxon>
    </lineage>
</organism>
<keyword evidence="2" id="KW-1185">Reference proteome</keyword>
<dbReference type="RefSeq" id="WP_075586447.1">
    <property type="nucleotide sequence ID" value="NZ_MSYM01000013.1"/>
</dbReference>
<dbReference type="STRING" id="81479.RA876_04880"/>
<comment type="caution">
    <text evidence="1">The sequence shown here is derived from an EMBL/GenBank/DDBJ whole genome shotgun (WGS) entry which is preliminary data.</text>
</comment>
<evidence type="ECO:0000313" key="2">
    <source>
        <dbReference type="Proteomes" id="UP000185911"/>
    </source>
</evidence>
<evidence type="ECO:0008006" key="3">
    <source>
        <dbReference type="Google" id="ProtNLM"/>
    </source>
</evidence>
<dbReference type="Proteomes" id="UP000185911">
    <property type="component" value="Unassembled WGS sequence"/>
</dbReference>
<protein>
    <recommendedName>
        <fullName evidence="3">DUF3800 domain-containing protein</fullName>
    </recommendedName>
</protein>
<dbReference type="AlphaFoldDB" id="A0A1Q8YDA7"/>
<accession>A0A1Q8YDA7</accession>
<reference evidence="1 2" key="1">
    <citation type="submission" date="2017-01" db="EMBL/GenBank/DDBJ databases">
        <title>Genome sequence of Rhodoferax antarcticus ANT.BR, a psychrophilic purple nonsulfur bacterium from an Antarctic microbial mat.</title>
        <authorList>
            <person name="Baker J."/>
            <person name="Riester C."/>
            <person name="Skinner B."/>
            <person name="Newell A."/>
            <person name="Swingley W."/>
            <person name="Madigan M."/>
            <person name="Jung D."/>
            <person name="Asao M."/>
            <person name="Chen M."/>
            <person name="Loughlin P."/>
            <person name="Pan H."/>
            <person name="Lin S."/>
            <person name="Li N."/>
            <person name="Shaw J."/>
            <person name="Prado M."/>
            <person name="Sherman C."/>
            <person name="Li X."/>
            <person name="Tang J."/>
            <person name="Blankenship R."/>
            <person name="Zhao T."/>
            <person name="Touchman J."/>
            <person name="Sattley M."/>
        </authorList>
    </citation>
    <scope>NUCLEOTIDE SEQUENCE [LARGE SCALE GENOMIC DNA]</scope>
    <source>
        <strain evidence="1 2">ANT.BR</strain>
    </source>
</reference>
<gene>
    <name evidence="1" type="ORF">BLL52_2118</name>
</gene>
<name>A0A1Q8YDA7_9BURK</name>
<evidence type="ECO:0000313" key="1">
    <source>
        <dbReference type="EMBL" id="OLP05889.1"/>
    </source>
</evidence>
<proteinExistence type="predicted"/>
<sequence>MSVNSEPEDSTPVTWFVDEAGDPTLFGKGGKVVAATEGCSRFFIAGKLECRDVDALTADLERLRKDVVADPFFKDVPSLDPARKRTAVHFHAKDDPPEVRFMVYKLLALHDLRFVAVVRDKLRLVDYALQRRGIDPLKFDTVFPNSWFSRPGLPMNSTTYVDFLVESKKCM</sequence>
<dbReference type="EMBL" id="MSYM01000013">
    <property type="protein sequence ID" value="OLP05889.1"/>
    <property type="molecule type" value="Genomic_DNA"/>
</dbReference>